<dbReference type="InterPro" id="IPR006619">
    <property type="entry name" value="PGRP_domain_met/bac"/>
</dbReference>
<evidence type="ECO:0000313" key="5">
    <source>
        <dbReference type="Proteomes" id="UP001254257"/>
    </source>
</evidence>
<dbReference type="SMART" id="SM00644">
    <property type="entry name" value="Ami_2"/>
    <property type="match status" value="1"/>
</dbReference>
<feature type="domain" description="N-acetylmuramoyl-L-alanine amidase" evidence="2">
    <location>
        <begin position="29"/>
        <end position="166"/>
    </location>
</feature>
<dbReference type="InterPro" id="IPR002502">
    <property type="entry name" value="Amidase_domain"/>
</dbReference>
<dbReference type="SUPFAM" id="SSF55846">
    <property type="entry name" value="N-acetylmuramoyl-L-alanine amidase-like"/>
    <property type="match status" value="1"/>
</dbReference>
<dbReference type="Pfam" id="PF01510">
    <property type="entry name" value="Amidase_2"/>
    <property type="match status" value="1"/>
</dbReference>
<dbReference type="InterPro" id="IPR036505">
    <property type="entry name" value="Amidase/PGRP_sf"/>
</dbReference>
<keyword evidence="4" id="KW-0378">Hydrolase</keyword>
<dbReference type="EMBL" id="JAWDID010000094">
    <property type="protein sequence ID" value="MDU0343905.1"/>
    <property type="molecule type" value="Genomic_DNA"/>
</dbReference>
<dbReference type="InterPro" id="IPR015510">
    <property type="entry name" value="PGRP"/>
</dbReference>
<dbReference type="SMART" id="SM00701">
    <property type="entry name" value="PGRP"/>
    <property type="match status" value="1"/>
</dbReference>
<keyword evidence="5" id="KW-1185">Reference proteome</keyword>
<dbReference type="PANTHER" id="PTHR11022">
    <property type="entry name" value="PEPTIDOGLYCAN RECOGNITION PROTEIN"/>
    <property type="match status" value="1"/>
</dbReference>
<feature type="domain" description="Peptidoglycan recognition protein family" evidence="3">
    <location>
        <begin position="18"/>
        <end position="150"/>
    </location>
</feature>
<proteinExistence type="inferred from homology"/>
<dbReference type="GO" id="GO:0008745">
    <property type="term" value="F:N-acetylmuramoyl-L-alanine amidase activity"/>
    <property type="evidence" value="ECO:0007669"/>
    <property type="project" value="UniProtKB-EC"/>
</dbReference>
<evidence type="ECO:0000256" key="1">
    <source>
        <dbReference type="ARBA" id="ARBA00007553"/>
    </source>
</evidence>
<reference evidence="4 5" key="1">
    <citation type="submission" date="2023-09" db="EMBL/GenBank/DDBJ databases">
        <title>Whole genome shotgun sequencing (WGS) of Bosea sp. ZW T0_25, isolated from stored onions (Allium cepa).</title>
        <authorList>
            <person name="Stoll D.A."/>
            <person name="Huch M."/>
        </authorList>
    </citation>
    <scope>NUCLEOTIDE SEQUENCE [LARGE SCALE GENOMIC DNA]</scope>
    <source>
        <strain evidence="4 5">ZW T0_25</strain>
    </source>
</reference>
<name>A0ABU3SHN7_9HYPH</name>
<accession>A0ABU3SHN7</accession>
<dbReference type="EC" id="3.5.1.28" evidence="4"/>
<organism evidence="4 5">
    <name type="scientific">Bosea rubneri</name>
    <dbReference type="NCBI Taxonomy" id="3075434"/>
    <lineage>
        <taxon>Bacteria</taxon>
        <taxon>Pseudomonadati</taxon>
        <taxon>Pseudomonadota</taxon>
        <taxon>Alphaproteobacteria</taxon>
        <taxon>Hyphomicrobiales</taxon>
        <taxon>Boseaceae</taxon>
        <taxon>Bosea</taxon>
    </lineage>
</organism>
<evidence type="ECO:0000259" key="2">
    <source>
        <dbReference type="SMART" id="SM00644"/>
    </source>
</evidence>
<evidence type="ECO:0000259" key="3">
    <source>
        <dbReference type="SMART" id="SM00701"/>
    </source>
</evidence>
<dbReference type="Proteomes" id="UP001254257">
    <property type="component" value="Unassembled WGS sequence"/>
</dbReference>
<feature type="non-terminal residue" evidence="4">
    <location>
        <position position="1"/>
    </location>
</feature>
<comment type="similarity">
    <text evidence="1">Belongs to the N-acetylmuramoyl-L-alanine amidase 2 family.</text>
</comment>
<comment type="caution">
    <text evidence="4">The sequence shown here is derived from an EMBL/GenBank/DDBJ whole genome shotgun (WGS) entry which is preliminary data.</text>
</comment>
<sequence length="178" mass="19260">EPDKSAMAQPAPASQRLGGIVAAPPPNVASLPLLATARPIDEIVWHCAATREGQDFTVADIRAWHKQRGFSDVGYHYIVYRDGRIMLGRPVGQQGAHCADGGKNRGTIGCCYIGGVAGDGQMPKDTRTPAQRASMLWLTQQLIAQHRGIKRVTGHNDYTNAKACPSFKVGRDEIGRLM</sequence>
<dbReference type="PANTHER" id="PTHR11022:SF41">
    <property type="entry name" value="PEPTIDOGLYCAN-RECOGNITION PROTEIN LC-RELATED"/>
    <property type="match status" value="1"/>
</dbReference>
<dbReference type="RefSeq" id="WP_316021599.1">
    <property type="nucleotide sequence ID" value="NZ_JAWDID010000094.1"/>
</dbReference>
<dbReference type="CDD" id="cd06583">
    <property type="entry name" value="PGRP"/>
    <property type="match status" value="1"/>
</dbReference>
<gene>
    <name evidence="4" type="ORF">RKE40_28825</name>
</gene>
<dbReference type="Gene3D" id="3.40.80.10">
    <property type="entry name" value="Peptidoglycan recognition protein-like"/>
    <property type="match status" value="1"/>
</dbReference>
<evidence type="ECO:0000313" key="4">
    <source>
        <dbReference type="EMBL" id="MDU0343905.1"/>
    </source>
</evidence>
<protein>
    <submittedName>
        <fullName evidence="4">N-acetylmuramoyl-L-alanine amidase</fullName>
        <ecNumber evidence="4">3.5.1.28</ecNumber>
    </submittedName>
</protein>